<protein>
    <recommendedName>
        <fullName evidence="6">Pyridoxal kinase PdxY</fullName>
        <shortName evidence="6">PL kinase</shortName>
        <ecNumber evidence="6">2.7.1.35</ecNumber>
    </recommendedName>
</protein>
<dbReference type="GO" id="GO:0000287">
    <property type="term" value="F:magnesium ion binding"/>
    <property type="evidence" value="ECO:0007669"/>
    <property type="project" value="UniProtKB-UniRule"/>
</dbReference>
<comment type="function">
    <text evidence="6">Pyridoxal kinase involved in the salvage pathway of pyridoxal 5'-phosphate (PLP). Catalyzes the phosphorylation of pyridoxal to PLP.</text>
</comment>
<dbReference type="RefSeq" id="WP_248669525.1">
    <property type="nucleotide sequence ID" value="NZ_JALPRX010000125.1"/>
</dbReference>
<dbReference type="Gene3D" id="3.40.1190.20">
    <property type="match status" value="1"/>
</dbReference>
<keyword evidence="2 6" id="KW-0547">Nucleotide-binding</keyword>
<dbReference type="HAMAP" id="MF_01639">
    <property type="entry name" value="PdxY"/>
    <property type="match status" value="1"/>
</dbReference>
<dbReference type="EMBL" id="JALPRX010000125">
    <property type="protein sequence ID" value="MCK8787475.1"/>
    <property type="molecule type" value="Genomic_DNA"/>
</dbReference>
<keyword evidence="5 6" id="KW-0460">Magnesium</keyword>
<dbReference type="PANTHER" id="PTHR10534:SF2">
    <property type="entry name" value="PYRIDOXAL KINASE"/>
    <property type="match status" value="1"/>
</dbReference>
<dbReference type="Proteomes" id="UP001139516">
    <property type="component" value="Unassembled WGS sequence"/>
</dbReference>
<feature type="binding site" evidence="6">
    <location>
        <position position="8"/>
    </location>
    <ligand>
        <name>substrate</name>
    </ligand>
</feature>
<feature type="binding site" evidence="6">
    <location>
        <position position="110"/>
    </location>
    <ligand>
        <name>ATP</name>
        <dbReference type="ChEBI" id="CHEBI:30616"/>
    </ligand>
</feature>
<evidence type="ECO:0000256" key="2">
    <source>
        <dbReference type="ARBA" id="ARBA00022741"/>
    </source>
</evidence>
<keyword evidence="9" id="KW-1185">Reference proteome</keyword>
<evidence type="ECO:0000256" key="5">
    <source>
        <dbReference type="ARBA" id="ARBA00022842"/>
    </source>
</evidence>
<keyword evidence="1 6" id="KW-0808">Transferase</keyword>
<comment type="subunit">
    <text evidence="6">Homodimer.</text>
</comment>
<dbReference type="InterPro" id="IPR029056">
    <property type="entry name" value="Ribokinase-like"/>
</dbReference>
<dbReference type="SUPFAM" id="SSF53613">
    <property type="entry name" value="Ribokinase-like"/>
    <property type="match status" value="1"/>
</dbReference>
<dbReference type="PANTHER" id="PTHR10534">
    <property type="entry name" value="PYRIDOXAL KINASE"/>
    <property type="match status" value="1"/>
</dbReference>
<dbReference type="GO" id="GO:0005524">
    <property type="term" value="F:ATP binding"/>
    <property type="evidence" value="ECO:0007669"/>
    <property type="project" value="UniProtKB-UniRule"/>
</dbReference>
<gene>
    <name evidence="6 8" type="primary">pdxY</name>
    <name evidence="8" type="ORF">M0638_24190</name>
</gene>
<comment type="cofactor">
    <cofactor evidence="6">
        <name>Mg(2+)</name>
        <dbReference type="ChEBI" id="CHEBI:18420"/>
    </cofactor>
</comment>
<comment type="similarity">
    <text evidence="6">Belongs to the pyridoxine kinase family. PdxY subfamily.</text>
</comment>
<dbReference type="InterPro" id="IPR004625">
    <property type="entry name" value="PyrdxlKinase"/>
</dbReference>
<dbReference type="CDD" id="cd01173">
    <property type="entry name" value="pyridoxal_pyridoxamine_kinase"/>
    <property type="match status" value="1"/>
</dbReference>
<comment type="caution">
    <text evidence="6">Lacks conserved residue(s) required for the propagation of feature annotation.</text>
</comment>
<sequence>MNILSIQSSVAYGHVGNSSAAFPLQRLGAEVWAVNTVQFSNHTGYGAWRGQVFGADLVRDLVHGIAERGVLPGCDAVLSGYMGDAAIGEAILDAVAEVRVANPNALYCCDPVIGDVGRGVFVRPGIPEFMRDRAVPEADLATPNQFELEWLTGRAVTTLAEARDAVAALQSGMRAEGPRCVLVTSLHTAETPADSIELLAAEGGGFWRLRTPLLPISVNGAGDAIAALFLFHRLRTGSAAAAMEAAGSSIHGLLRRTAEAGSREILTVAAQEEFVAPGTRFAAEPC</sequence>
<evidence type="ECO:0000256" key="4">
    <source>
        <dbReference type="ARBA" id="ARBA00022840"/>
    </source>
</evidence>
<evidence type="ECO:0000313" key="8">
    <source>
        <dbReference type="EMBL" id="MCK8787475.1"/>
    </source>
</evidence>
<dbReference type="GO" id="GO:0005829">
    <property type="term" value="C:cytosol"/>
    <property type="evidence" value="ECO:0007669"/>
    <property type="project" value="TreeGrafter"/>
</dbReference>
<dbReference type="GO" id="GO:0008478">
    <property type="term" value="F:pyridoxal kinase activity"/>
    <property type="evidence" value="ECO:0007669"/>
    <property type="project" value="UniProtKB-UniRule"/>
</dbReference>
<feature type="binding site" evidence="6">
    <location>
        <position position="147"/>
    </location>
    <ligand>
        <name>ATP</name>
        <dbReference type="ChEBI" id="CHEBI:30616"/>
    </ligand>
</feature>
<reference evidence="8" key="1">
    <citation type="submission" date="2022-04" db="EMBL/GenBank/DDBJ databases">
        <title>Roseomonas acroporae sp. nov., isolated from coral Acropora digitifera.</title>
        <authorList>
            <person name="Sun H."/>
        </authorList>
    </citation>
    <scope>NUCLEOTIDE SEQUENCE</scope>
    <source>
        <strain evidence="8">NAR14</strain>
    </source>
</reference>
<comment type="caution">
    <text evidence="8">The sequence shown here is derived from an EMBL/GenBank/DDBJ whole genome shotgun (WGS) entry which is preliminary data.</text>
</comment>
<evidence type="ECO:0000259" key="7">
    <source>
        <dbReference type="Pfam" id="PF08543"/>
    </source>
</evidence>
<evidence type="ECO:0000256" key="6">
    <source>
        <dbReference type="HAMAP-Rule" id="MF_01639"/>
    </source>
</evidence>
<dbReference type="Pfam" id="PF08543">
    <property type="entry name" value="Phos_pyr_kin"/>
    <property type="match status" value="1"/>
</dbReference>
<dbReference type="GO" id="GO:0009443">
    <property type="term" value="P:pyridoxal 5'-phosphate salvage"/>
    <property type="evidence" value="ECO:0007669"/>
    <property type="project" value="UniProtKB-UniRule"/>
</dbReference>
<dbReference type="NCBIfam" id="NF004398">
    <property type="entry name" value="PRK05756.1"/>
    <property type="match status" value="1"/>
</dbReference>
<name>A0A9X1YEA8_9PROT</name>
<accession>A0A9X1YEA8</accession>
<dbReference type="AlphaFoldDB" id="A0A9X1YEA8"/>
<dbReference type="NCBIfam" id="TIGR00687">
    <property type="entry name" value="pyridox_kin"/>
    <property type="match status" value="1"/>
</dbReference>
<feature type="binding site" evidence="6">
    <location>
        <position position="223"/>
    </location>
    <ligand>
        <name>substrate</name>
    </ligand>
</feature>
<evidence type="ECO:0000256" key="3">
    <source>
        <dbReference type="ARBA" id="ARBA00022777"/>
    </source>
</evidence>
<dbReference type="EC" id="2.7.1.35" evidence="6"/>
<keyword evidence="4 6" id="KW-0067">ATP-binding</keyword>
<keyword evidence="3 6" id="KW-0418">Kinase</keyword>
<dbReference type="InterPro" id="IPR023685">
    <property type="entry name" value="Pyridoxal_kinase_PdxY"/>
</dbReference>
<evidence type="ECO:0000256" key="1">
    <source>
        <dbReference type="ARBA" id="ARBA00022679"/>
    </source>
</evidence>
<proteinExistence type="inferred from homology"/>
<evidence type="ECO:0000313" key="9">
    <source>
        <dbReference type="Proteomes" id="UP001139516"/>
    </source>
</evidence>
<dbReference type="InterPro" id="IPR013749">
    <property type="entry name" value="PM/HMP-P_kinase-1"/>
</dbReference>
<organism evidence="8 9">
    <name type="scientific">Roseomonas acroporae</name>
    <dbReference type="NCBI Taxonomy" id="2937791"/>
    <lineage>
        <taxon>Bacteria</taxon>
        <taxon>Pseudomonadati</taxon>
        <taxon>Pseudomonadota</taxon>
        <taxon>Alphaproteobacteria</taxon>
        <taxon>Acetobacterales</taxon>
        <taxon>Roseomonadaceae</taxon>
        <taxon>Roseomonas</taxon>
    </lineage>
</organism>
<feature type="domain" description="Pyridoxamine kinase/Phosphomethylpyrimidine kinase" evidence="7">
    <location>
        <begin position="75"/>
        <end position="262"/>
    </location>
</feature>
<comment type="pathway">
    <text evidence="6">Cofactor metabolism; pyridoxal 5'-phosphate salvage; pyridoxal 5'-phosphate from pyridoxal: step 1/1.</text>
</comment>
<comment type="catalytic activity">
    <reaction evidence="6">
        <text>pyridoxal + ATP = pyridoxal 5'-phosphate + ADP + H(+)</text>
        <dbReference type="Rhea" id="RHEA:10224"/>
        <dbReference type="ChEBI" id="CHEBI:15378"/>
        <dbReference type="ChEBI" id="CHEBI:17310"/>
        <dbReference type="ChEBI" id="CHEBI:30616"/>
        <dbReference type="ChEBI" id="CHEBI:456216"/>
        <dbReference type="ChEBI" id="CHEBI:597326"/>
        <dbReference type="EC" id="2.7.1.35"/>
    </reaction>
</comment>